<dbReference type="OrthoDB" id="15253at2157"/>
<evidence type="ECO:0000313" key="7">
    <source>
        <dbReference type="Proteomes" id="UP000192050"/>
    </source>
</evidence>
<sequence length="351" mass="38855">MSLLLRIHQWLSFLGYDASFGLAYLIQTIVVIVFVGISFVALIYIFRKYMARIQRRVGPNRVGKFGLLQLIADLFKLLGKESIMPAKRDDLAYKLAPAIVIIGTILAFILLPYGDLAYFGSIAVTHSRVTLILMFGLLSILPIGEILAGISTKSNYALLGTMRGVAKDISFEIPMMISVLAIVMITSRSYVTGTAITGGLSLSGIVSNEVIPYGIIEPLGLLIFYISMVARASMSPFDMGESDSELISGYTTEYSGMRFGLFYVGLFGMVYLTSFIISILYLGGANGPYESYVGFFYLLIKTVILVLIAFVVWVTLPRIRIDRFVNLGWKYLLPLSMANLVYAGLFVLYIR</sequence>
<keyword evidence="3 5" id="KW-1133">Transmembrane helix</keyword>
<keyword evidence="2 5" id="KW-0812">Transmembrane</keyword>
<feature type="transmembrane region" description="Helical" evidence="5">
    <location>
        <begin position="261"/>
        <end position="283"/>
    </location>
</feature>
<feature type="transmembrane region" description="Helical" evidence="5">
    <location>
        <begin position="20"/>
        <end position="46"/>
    </location>
</feature>
<feature type="transmembrane region" description="Helical" evidence="5">
    <location>
        <begin position="295"/>
        <end position="316"/>
    </location>
</feature>
<feature type="transmembrane region" description="Helical" evidence="5">
    <location>
        <begin position="131"/>
        <end position="150"/>
    </location>
</feature>
<feature type="transmembrane region" description="Helical" evidence="5">
    <location>
        <begin position="91"/>
        <end position="111"/>
    </location>
</feature>
<evidence type="ECO:0000256" key="2">
    <source>
        <dbReference type="ARBA" id="ARBA00022692"/>
    </source>
</evidence>
<comment type="subcellular location">
    <subcellularLocation>
        <location evidence="1">Membrane</location>
        <topology evidence="1">Multi-pass membrane protein</topology>
    </subcellularLocation>
</comment>
<name>A0A1V0N308_9ARCH</name>
<dbReference type="GO" id="GO:0003954">
    <property type="term" value="F:NADH dehydrogenase activity"/>
    <property type="evidence" value="ECO:0007669"/>
    <property type="project" value="TreeGrafter"/>
</dbReference>
<dbReference type="AlphaFoldDB" id="A0A1V0N308"/>
<evidence type="ECO:0000256" key="3">
    <source>
        <dbReference type="ARBA" id="ARBA00022989"/>
    </source>
</evidence>
<evidence type="ECO:0000313" key="6">
    <source>
        <dbReference type="EMBL" id="ARD84533.1"/>
    </source>
</evidence>
<protein>
    <submittedName>
        <fullName evidence="6">NADH dehydrogenase subunit H</fullName>
    </submittedName>
</protein>
<dbReference type="STRING" id="74969.FAD_0622"/>
<dbReference type="GeneID" id="31676127"/>
<organism evidence="6 7">
    <name type="scientific">Ferroplasma acidiphilum</name>
    <dbReference type="NCBI Taxonomy" id="74969"/>
    <lineage>
        <taxon>Archaea</taxon>
        <taxon>Methanobacteriati</taxon>
        <taxon>Thermoplasmatota</taxon>
        <taxon>Thermoplasmata</taxon>
        <taxon>Thermoplasmatales</taxon>
        <taxon>Ferroplasmaceae</taxon>
        <taxon>Ferroplasma</taxon>
    </lineage>
</organism>
<dbReference type="PANTHER" id="PTHR11432:SF3">
    <property type="entry name" value="NADH-UBIQUINONE OXIDOREDUCTASE CHAIN 1"/>
    <property type="match status" value="1"/>
</dbReference>
<keyword evidence="7" id="KW-1185">Reference proteome</keyword>
<evidence type="ECO:0000256" key="4">
    <source>
        <dbReference type="ARBA" id="ARBA00023136"/>
    </source>
</evidence>
<keyword evidence="4 5" id="KW-0472">Membrane</keyword>
<dbReference type="PANTHER" id="PTHR11432">
    <property type="entry name" value="NADH DEHYDROGENASE SUBUNIT 1"/>
    <property type="match status" value="1"/>
</dbReference>
<dbReference type="GO" id="GO:0009060">
    <property type="term" value="P:aerobic respiration"/>
    <property type="evidence" value="ECO:0007669"/>
    <property type="project" value="TreeGrafter"/>
</dbReference>
<feature type="transmembrane region" description="Helical" evidence="5">
    <location>
        <begin position="210"/>
        <end position="230"/>
    </location>
</feature>
<feature type="transmembrane region" description="Helical" evidence="5">
    <location>
        <begin position="328"/>
        <end position="350"/>
    </location>
</feature>
<evidence type="ECO:0000256" key="1">
    <source>
        <dbReference type="ARBA" id="ARBA00004141"/>
    </source>
</evidence>
<dbReference type="GeneID" id="16025829"/>
<evidence type="ECO:0000256" key="5">
    <source>
        <dbReference type="SAM" id="Phobius"/>
    </source>
</evidence>
<dbReference type="KEGG" id="fai:FAD_0622"/>
<feature type="transmembrane region" description="Helical" evidence="5">
    <location>
        <begin position="171"/>
        <end position="190"/>
    </location>
</feature>
<proteinExistence type="inferred from homology"/>
<dbReference type="EMBL" id="CP015363">
    <property type="protein sequence ID" value="ARD84533.1"/>
    <property type="molecule type" value="Genomic_DNA"/>
</dbReference>
<dbReference type="Proteomes" id="UP000192050">
    <property type="component" value="Chromosome"/>
</dbReference>
<dbReference type="InterPro" id="IPR001694">
    <property type="entry name" value="NADH_UbQ_OxRdtase_su1/FPO"/>
</dbReference>
<dbReference type="GO" id="GO:0016020">
    <property type="term" value="C:membrane"/>
    <property type="evidence" value="ECO:0007669"/>
    <property type="project" value="UniProtKB-SubCell"/>
</dbReference>
<accession>A0A1V0N308</accession>
<dbReference type="RefSeq" id="WP_009887680.1">
    <property type="nucleotide sequence ID" value="NZ_CP015363.1"/>
</dbReference>
<dbReference type="Pfam" id="PF00146">
    <property type="entry name" value="NADHdh"/>
    <property type="match status" value="1"/>
</dbReference>
<gene>
    <name evidence="6" type="ORF">FAD_0622</name>
</gene>
<dbReference type="HAMAP" id="MF_01350">
    <property type="entry name" value="NDH1_NuoH"/>
    <property type="match status" value="1"/>
</dbReference>
<reference evidence="6 7" key="1">
    <citation type="submission" date="2011-10" db="EMBL/GenBank/DDBJ databases">
        <title>Metabolic and evolutionary patterns in the extreme acidophile Ferroplasma acidiphilum.</title>
        <authorList>
            <person name="Golyshina O.V."/>
            <person name="Kozyavkin S.A."/>
            <person name="Tatusov R.L."/>
            <person name="Slesarev A.I."/>
            <person name="Golyshin P.N."/>
        </authorList>
    </citation>
    <scope>NUCLEOTIDE SEQUENCE [LARGE SCALE GENOMIC DNA]</scope>
    <source>
        <strain evidence="7">Y</strain>
    </source>
</reference>